<evidence type="ECO:0000256" key="2">
    <source>
        <dbReference type="ARBA" id="ARBA00022801"/>
    </source>
</evidence>
<keyword evidence="2" id="KW-0378">Hydrolase</keyword>
<organism evidence="3">
    <name type="scientific">freshwater metagenome</name>
    <dbReference type="NCBI Taxonomy" id="449393"/>
    <lineage>
        <taxon>unclassified sequences</taxon>
        <taxon>metagenomes</taxon>
        <taxon>ecological metagenomes</taxon>
    </lineage>
</organism>
<dbReference type="GO" id="GO:0004185">
    <property type="term" value="F:serine-type carboxypeptidase activity"/>
    <property type="evidence" value="ECO:0007669"/>
    <property type="project" value="InterPro"/>
</dbReference>
<dbReference type="PRINTS" id="PR00922">
    <property type="entry name" value="DADACBPTASE3"/>
</dbReference>
<sequence length="470" mass="49457">MLIRKIFAAAVASLSLVVVFASPSVGASDNDSNSIIPTSVTPTTPLLSARRFPGVLQSTSADPELSASIDQFLNKVVGSTCVIVELDGRTVYERRSSETFVPASTMKLATAMAALDILGADSKFSTRFVAEKQPKNGVIDGDLYVIGGGDPLLATSGYKTVFDDPDQFYEDFTKIADALNEAGIRSITGDLIGDDSRYDDVRWVSTWPARYQVGGTVAPLSALLVNDGNTGYTDTPNEATTNRKAGDSPLLFVQTLRTVLNSKGIAVGGVATTGQAPADAEEISTFDSVPMSEVLTEMLKNSDNTTAELVLKEIGLQAKGQGTTAAGIEATKESLKRQGFSIDDLVMLDGSGLDTGNRMSCELSLALVEAVSQKPEFSDALPLGGKNGTLRKRMLATPSTGKVRAKTGTLNGVNALAGFADTPRGNTLSFAFIHNGTDPRTTGVADGFTDRLMATPKGPKITLLEPLPVK</sequence>
<dbReference type="Gene3D" id="3.50.80.20">
    <property type="entry name" value="D-Ala-D-Ala carboxypeptidase C, peptidase S13"/>
    <property type="match status" value="1"/>
</dbReference>
<dbReference type="EMBL" id="CAEZSU010000090">
    <property type="protein sequence ID" value="CAB4552133.1"/>
    <property type="molecule type" value="Genomic_DNA"/>
</dbReference>
<protein>
    <submittedName>
        <fullName evidence="3">Unannotated protein</fullName>
    </submittedName>
</protein>
<dbReference type="Gene3D" id="3.40.710.10">
    <property type="entry name" value="DD-peptidase/beta-lactamase superfamily"/>
    <property type="match status" value="2"/>
</dbReference>
<dbReference type="PANTHER" id="PTHR30023">
    <property type="entry name" value="D-ALANYL-D-ALANINE CARBOXYPEPTIDASE"/>
    <property type="match status" value="1"/>
</dbReference>
<evidence type="ECO:0000313" key="3">
    <source>
        <dbReference type="EMBL" id="CAB4552133.1"/>
    </source>
</evidence>
<name>A0A6J6CPQ5_9ZZZZ</name>
<dbReference type="GO" id="GO:0000270">
    <property type="term" value="P:peptidoglycan metabolic process"/>
    <property type="evidence" value="ECO:0007669"/>
    <property type="project" value="TreeGrafter"/>
</dbReference>
<dbReference type="PANTHER" id="PTHR30023:SF0">
    <property type="entry name" value="PENICILLIN-SENSITIVE CARBOXYPEPTIDASE A"/>
    <property type="match status" value="1"/>
</dbReference>
<evidence type="ECO:0000256" key="1">
    <source>
        <dbReference type="ARBA" id="ARBA00006096"/>
    </source>
</evidence>
<comment type="similarity">
    <text evidence="1">Belongs to the peptidase S13 family.</text>
</comment>
<reference evidence="3" key="1">
    <citation type="submission" date="2020-05" db="EMBL/GenBank/DDBJ databases">
        <authorList>
            <person name="Chiriac C."/>
            <person name="Salcher M."/>
            <person name="Ghai R."/>
            <person name="Kavagutti S V."/>
        </authorList>
    </citation>
    <scope>NUCLEOTIDE SEQUENCE</scope>
</reference>
<gene>
    <name evidence="3" type="ORF">UFOPK1495_00944</name>
</gene>
<dbReference type="AlphaFoldDB" id="A0A6J6CPQ5"/>
<dbReference type="SUPFAM" id="SSF56601">
    <property type="entry name" value="beta-lactamase/transpeptidase-like"/>
    <property type="match status" value="1"/>
</dbReference>
<dbReference type="NCBIfam" id="TIGR00666">
    <property type="entry name" value="PBP4"/>
    <property type="match status" value="1"/>
</dbReference>
<dbReference type="InterPro" id="IPR012338">
    <property type="entry name" value="Beta-lactam/transpept-like"/>
</dbReference>
<dbReference type="Pfam" id="PF02113">
    <property type="entry name" value="Peptidase_S13"/>
    <property type="match status" value="2"/>
</dbReference>
<dbReference type="InterPro" id="IPR000667">
    <property type="entry name" value="Peptidase_S13"/>
</dbReference>
<dbReference type="GO" id="GO:0006508">
    <property type="term" value="P:proteolysis"/>
    <property type="evidence" value="ECO:0007669"/>
    <property type="project" value="InterPro"/>
</dbReference>
<accession>A0A6J6CPQ5</accession>
<proteinExistence type="inferred from homology"/>